<keyword evidence="4" id="KW-1185">Reference proteome</keyword>
<accession>A0AA40BVL7</accession>
<evidence type="ECO:0000313" key="3">
    <source>
        <dbReference type="EMBL" id="KAK0615293.1"/>
    </source>
</evidence>
<gene>
    <name evidence="3" type="ORF">B0T17DRAFT_497673</name>
</gene>
<dbReference type="PANTHER" id="PTHR43662:SF3">
    <property type="entry name" value="DOMAIN PROTEIN, PUTATIVE (AFU_ORTHOLOGUE AFUA_6G11970)-RELATED"/>
    <property type="match status" value="1"/>
</dbReference>
<proteinExistence type="predicted"/>
<sequence length="369" mass="40660">MGPISNFVAVLASILLAVVNAVPTTDIAARQDCGNPDNAFFVVMGCGKPVLYERADPIVEPGVRGSRHLHTIMGGDAFNFTLDYDKTQTSSCTTCAVTKDLSNYWVPTVYFRAENGSFLSVKQVGGVNVYYQERMDWEAYCAGKKLRAFPKGFRMIAGNQAKRSFEDTNEQRAIEFICLLPPPTEGLPPFHGFPNRTCDNGLQIRIRFPSCWDGVNVDSPDHKSHVAYPERLDNGPCPKTHPESLPALLYEVTWDAKAFNNLRKQGDQPFVLSQGDPTGYGYHADFLNGWDVDLLQRAIADPSCGTKGKSGGVLEKCNTFKPFMQTAEVQNECPGLKSQIDEPMFGELKALPGCNPLQWGPGDATMQKC</sequence>
<name>A0AA40BVL7_9PEZI</name>
<dbReference type="InterPro" id="IPR018535">
    <property type="entry name" value="DUF1996"/>
</dbReference>
<dbReference type="EMBL" id="JAULSR010000007">
    <property type="protein sequence ID" value="KAK0615293.1"/>
    <property type="molecule type" value="Genomic_DNA"/>
</dbReference>
<feature type="chain" id="PRO_5041316879" description="DUF1996 domain-containing protein" evidence="1">
    <location>
        <begin position="22"/>
        <end position="369"/>
    </location>
</feature>
<feature type="signal peptide" evidence="1">
    <location>
        <begin position="1"/>
        <end position="21"/>
    </location>
</feature>
<dbReference type="Proteomes" id="UP001174934">
    <property type="component" value="Unassembled WGS sequence"/>
</dbReference>
<organism evidence="3 4">
    <name type="scientific">Bombardia bombarda</name>
    <dbReference type="NCBI Taxonomy" id="252184"/>
    <lineage>
        <taxon>Eukaryota</taxon>
        <taxon>Fungi</taxon>
        <taxon>Dikarya</taxon>
        <taxon>Ascomycota</taxon>
        <taxon>Pezizomycotina</taxon>
        <taxon>Sordariomycetes</taxon>
        <taxon>Sordariomycetidae</taxon>
        <taxon>Sordariales</taxon>
        <taxon>Lasiosphaeriaceae</taxon>
        <taxon>Bombardia</taxon>
    </lineage>
</organism>
<dbReference type="Pfam" id="PF09362">
    <property type="entry name" value="DUF1996"/>
    <property type="match status" value="1"/>
</dbReference>
<keyword evidence="1" id="KW-0732">Signal</keyword>
<protein>
    <recommendedName>
        <fullName evidence="2">DUF1996 domain-containing protein</fullName>
    </recommendedName>
</protein>
<evidence type="ECO:0000259" key="2">
    <source>
        <dbReference type="Pfam" id="PF09362"/>
    </source>
</evidence>
<feature type="domain" description="DUF1996" evidence="2">
    <location>
        <begin position="56"/>
        <end position="290"/>
    </location>
</feature>
<comment type="caution">
    <text evidence="3">The sequence shown here is derived from an EMBL/GenBank/DDBJ whole genome shotgun (WGS) entry which is preliminary data.</text>
</comment>
<evidence type="ECO:0000313" key="4">
    <source>
        <dbReference type="Proteomes" id="UP001174934"/>
    </source>
</evidence>
<dbReference type="AlphaFoldDB" id="A0AA40BVL7"/>
<evidence type="ECO:0000256" key="1">
    <source>
        <dbReference type="SAM" id="SignalP"/>
    </source>
</evidence>
<dbReference type="PANTHER" id="PTHR43662">
    <property type="match status" value="1"/>
</dbReference>
<reference evidence="3" key="1">
    <citation type="submission" date="2023-06" db="EMBL/GenBank/DDBJ databases">
        <title>Genome-scale phylogeny and comparative genomics of the fungal order Sordariales.</title>
        <authorList>
            <consortium name="Lawrence Berkeley National Laboratory"/>
            <person name="Hensen N."/>
            <person name="Bonometti L."/>
            <person name="Westerberg I."/>
            <person name="Brannstrom I.O."/>
            <person name="Guillou S."/>
            <person name="Cros-Aarteil S."/>
            <person name="Calhoun S."/>
            <person name="Haridas S."/>
            <person name="Kuo A."/>
            <person name="Mondo S."/>
            <person name="Pangilinan J."/>
            <person name="Riley R."/>
            <person name="LaButti K."/>
            <person name="Andreopoulos B."/>
            <person name="Lipzen A."/>
            <person name="Chen C."/>
            <person name="Yanf M."/>
            <person name="Daum C."/>
            <person name="Ng V."/>
            <person name="Clum A."/>
            <person name="Steindorff A."/>
            <person name="Ohm R."/>
            <person name="Martin F."/>
            <person name="Silar P."/>
            <person name="Natvig D."/>
            <person name="Lalanne C."/>
            <person name="Gautier V."/>
            <person name="Ament-velasquez S.L."/>
            <person name="Kruys A."/>
            <person name="Hutchinson M.I."/>
            <person name="Powell A.J."/>
            <person name="Barry K."/>
            <person name="Miller A.N."/>
            <person name="Grigoriev I.V."/>
            <person name="Debuchy R."/>
            <person name="Gladieux P."/>
            <person name="Thoren M.H."/>
            <person name="Johannesson H."/>
        </authorList>
    </citation>
    <scope>NUCLEOTIDE SEQUENCE</scope>
    <source>
        <strain evidence="3">SMH3391-2</strain>
    </source>
</reference>